<evidence type="ECO:0000313" key="5">
    <source>
        <dbReference type="Proteomes" id="UP000235786"/>
    </source>
</evidence>
<dbReference type="EMBL" id="KZ613964">
    <property type="protein sequence ID" value="PMD31012.1"/>
    <property type="molecule type" value="Genomic_DNA"/>
</dbReference>
<reference evidence="4 5" key="1">
    <citation type="submission" date="2016-04" db="EMBL/GenBank/DDBJ databases">
        <title>A degradative enzymes factory behind the ericoid mycorrhizal symbiosis.</title>
        <authorList>
            <consortium name="DOE Joint Genome Institute"/>
            <person name="Martino E."/>
            <person name="Morin E."/>
            <person name="Grelet G."/>
            <person name="Kuo A."/>
            <person name="Kohler A."/>
            <person name="Daghino S."/>
            <person name="Barry K."/>
            <person name="Choi C."/>
            <person name="Cichocki N."/>
            <person name="Clum A."/>
            <person name="Copeland A."/>
            <person name="Hainaut M."/>
            <person name="Haridas S."/>
            <person name="Labutti K."/>
            <person name="Lindquist E."/>
            <person name="Lipzen A."/>
            <person name="Khouja H.-R."/>
            <person name="Murat C."/>
            <person name="Ohm R."/>
            <person name="Olson A."/>
            <person name="Spatafora J."/>
            <person name="Veneault-Fourrey C."/>
            <person name="Henrissat B."/>
            <person name="Grigoriev I."/>
            <person name="Martin F."/>
            <person name="Perotto S."/>
        </authorList>
    </citation>
    <scope>NUCLEOTIDE SEQUENCE [LARGE SCALE GENOMIC DNA]</scope>
    <source>
        <strain evidence="4 5">F</strain>
    </source>
</reference>
<keyword evidence="2" id="KW-1133">Transmembrane helix</keyword>
<dbReference type="PROSITE" id="PS51212">
    <property type="entry name" value="WSC"/>
    <property type="match status" value="1"/>
</dbReference>
<evidence type="ECO:0000256" key="1">
    <source>
        <dbReference type="SAM" id="MobiDB-lite"/>
    </source>
</evidence>
<dbReference type="Proteomes" id="UP000235786">
    <property type="component" value="Unassembled WGS sequence"/>
</dbReference>
<feature type="domain" description="WSC" evidence="3">
    <location>
        <begin position="13"/>
        <end position="99"/>
    </location>
</feature>
<dbReference type="AlphaFoldDB" id="A0A2J6QXN0"/>
<gene>
    <name evidence="4" type="ORF">L207DRAFT_573106</name>
</gene>
<dbReference type="InterPro" id="IPR002889">
    <property type="entry name" value="WSC_carb-bd"/>
</dbReference>
<keyword evidence="2" id="KW-0812">Transmembrane</keyword>
<proteinExistence type="predicted"/>
<organism evidence="4 5">
    <name type="scientific">Hyaloscypha variabilis (strain UAMH 11265 / GT02V1 / F)</name>
    <name type="common">Meliniomyces variabilis</name>
    <dbReference type="NCBI Taxonomy" id="1149755"/>
    <lineage>
        <taxon>Eukaryota</taxon>
        <taxon>Fungi</taxon>
        <taxon>Dikarya</taxon>
        <taxon>Ascomycota</taxon>
        <taxon>Pezizomycotina</taxon>
        <taxon>Leotiomycetes</taxon>
        <taxon>Helotiales</taxon>
        <taxon>Hyaloscyphaceae</taxon>
        <taxon>Hyaloscypha</taxon>
        <taxon>Hyaloscypha variabilis</taxon>
    </lineage>
</organism>
<accession>A0A2J6QXN0</accession>
<feature type="transmembrane region" description="Helical" evidence="2">
    <location>
        <begin position="289"/>
        <end position="307"/>
    </location>
</feature>
<protein>
    <recommendedName>
        <fullName evidence="3">WSC domain-containing protein</fullName>
    </recommendedName>
</protein>
<dbReference type="SMART" id="SM00321">
    <property type="entry name" value="WSC"/>
    <property type="match status" value="1"/>
</dbReference>
<evidence type="ECO:0000256" key="2">
    <source>
        <dbReference type="SAM" id="Phobius"/>
    </source>
</evidence>
<keyword evidence="2" id="KW-0472">Membrane</keyword>
<feature type="compositionally biased region" description="Low complexity" evidence="1">
    <location>
        <begin position="114"/>
        <end position="124"/>
    </location>
</feature>
<sequence>MANPPLVVADVAGWTSQGCFLDNLAPYQLLPTTNFTSDALTPDACGTFCTGYKYFGLEDSWPSYCGGKPAYPLECTSSCSGAPEYECGNALVLNLYIVGGSVPSSSPQDPPPNNNENSPSSSSPADIVASTPDGTVAATALTPVPTISTIANTAAPILNAPGGRSTSTIYETNVITVISCAPTITNCPARSTVAALASTPVAIVVYSTEWITISSCAAAVTNCPFRVSSSLVPIITIPFANNPPSPTPKGSNVVPTGVPTPGNGAVLPGNGTTPGNNTILFVSGAAGNGVVWSSFAAMGLLFLGICWF</sequence>
<dbReference type="Pfam" id="PF01822">
    <property type="entry name" value="WSC"/>
    <property type="match status" value="1"/>
</dbReference>
<dbReference type="OrthoDB" id="3565477at2759"/>
<feature type="region of interest" description="Disordered" evidence="1">
    <location>
        <begin position="103"/>
        <end position="129"/>
    </location>
</feature>
<keyword evidence="5" id="KW-1185">Reference proteome</keyword>
<name>A0A2J6QXN0_HYAVF</name>
<evidence type="ECO:0000259" key="3">
    <source>
        <dbReference type="PROSITE" id="PS51212"/>
    </source>
</evidence>
<evidence type="ECO:0000313" key="4">
    <source>
        <dbReference type="EMBL" id="PMD31012.1"/>
    </source>
</evidence>